<dbReference type="Proteomes" id="UP000231564">
    <property type="component" value="Chromosome MARIT"/>
</dbReference>
<dbReference type="GeneID" id="47721712"/>
<evidence type="ECO:0000313" key="3">
    <source>
        <dbReference type="EMBL" id="SFZ80024.1"/>
    </source>
</evidence>
<feature type="signal peptide" evidence="1">
    <location>
        <begin position="1"/>
        <end position="18"/>
    </location>
</feature>
<dbReference type="STRING" id="1349785.GCA_000509405_00964"/>
<keyword evidence="4" id="KW-1185">Reference proteome</keyword>
<reference evidence="3 4" key="1">
    <citation type="submission" date="2016-11" db="EMBL/GenBank/DDBJ databases">
        <authorList>
            <person name="Jaros S."/>
            <person name="Januszkiewicz K."/>
            <person name="Wedrychowicz H."/>
        </authorList>
    </citation>
    <scope>NUCLEOTIDE SEQUENCE [LARGE SCALE GENOMIC DNA]</scope>
    <source>
        <strain evidence="3">NCIMB 2154T</strain>
    </source>
</reference>
<evidence type="ECO:0000256" key="1">
    <source>
        <dbReference type="SAM" id="SignalP"/>
    </source>
</evidence>
<evidence type="ECO:0000259" key="2">
    <source>
        <dbReference type="Pfam" id="PF19089"/>
    </source>
</evidence>
<gene>
    <name evidence="3" type="ORF">MARIT_0103</name>
</gene>
<feature type="chain" id="PRO_5013668635" description="DUF5777 domain-containing protein" evidence="1">
    <location>
        <begin position="19"/>
        <end position="286"/>
    </location>
</feature>
<dbReference type="InterPro" id="IPR045916">
    <property type="entry name" value="DUF5777"/>
</dbReference>
<accession>A0A2H1E6J8</accession>
<dbReference type="OrthoDB" id="1117410at2"/>
<protein>
    <recommendedName>
        <fullName evidence="2">DUF5777 domain-containing protein</fullName>
    </recommendedName>
</protein>
<dbReference type="RefSeq" id="WP_100210500.1">
    <property type="nucleotide sequence ID" value="NZ_CP138495.1"/>
</dbReference>
<dbReference type="EMBL" id="LT634361">
    <property type="protein sequence ID" value="SFZ80024.1"/>
    <property type="molecule type" value="Genomic_DNA"/>
</dbReference>
<feature type="domain" description="DUF5777" evidence="2">
    <location>
        <begin position="41"/>
        <end position="286"/>
    </location>
</feature>
<dbReference type="Pfam" id="PF19089">
    <property type="entry name" value="DUF5777"/>
    <property type="match status" value="1"/>
</dbReference>
<dbReference type="AlphaFoldDB" id="A0A2H1E6J8"/>
<organism evidence="3 4">
    <name type="scientific">Tenacibaculum maritimum NCIMB 2154</name>
    <dbReference type="NCBI Taxonomy" id="1349785"/>
    <lineage>
        <taxon>Bacteria</taxon>
        <taxon>Pseudomonadati</taxon>
        <taxon>Bacteroidota</taxon>
        <taxon>Flavobacteriia</taxon>
        <taxon>Flavobacteriales</taxon>
        <taxon>Flavobacteriaceae</taxon>
        <taxon>Tenacibaculum</taxon>
    </lineage>
</organism>
<dbReference type="KEGG" id="tmar:MARIT_0103"/>
<sequence>MKIKLICLIGFFSSFINAQDLTEILEREEVKNTKEDVYATFKGTRILNGHSIENRKKGTLDFIISHKFGRVNEGFDQFFGLDQSNIRFAFEYAISNDVTLGVGRSSFEKTYDGFIKYKIVKQSKGMNSFPASISIFASTALKTIKDYDPENKPSFGEKFTHTTQLLIARKITPKLSLQVSPTWVHKNLVKIQQDPHDIFALGMGGRMKLSNRVTLNTEYYYTFNPLQSINTKNSLALGVDIETGGHVFQVMLSNTITMIEKGFITETTGNFFKGDIHFGFNISRSF</sequence>
<evidence type="ECO:0000313" key="4">
    <source>
        <dbReference type="Proteomes" id="UP000231564"/>
    </source>
</evidence>
<name>A0A2H1E6J8_9FLAO</name>
<proteinExistence type="predicted"/>
<keyword evidence="1" id="KW-0732">Signal</keyword>